<dbReference type="PANTHER" id="PTHR32024">
    <property type="entry name" value="TRK SYSTEM POTASSIUM UPTAKE PROTEIN TRKG-RELATED"/>
    <property type="match status" value="1"/>
</dbReference>
<keyword evidence="1" id="KW-0812">Transmembrane</keyword>
<gene>
    <name evidence="2" type="ORF">METZ01_LOCUS437354</name>
</gene>
<feature type="transmembrane region" description="Helical" evidence="1">
    <location>
        <begin position="39"/>
        <end position="57"/>
    </location>
</feature>
<feature type="transmembrane region" description="Helical" evidence="1">
    <location>
        <begin position="7"/>
        <end position="27"/>
    </location>
</feature>
<feature type="non-terminal residue" evidence="2">
    <location>
        <position position="104"/>
    </location>
</feature>
<accession>A0A382YN58</accession>
<dbReference type="AlphaFoldDB" id="A0A382YN58"/>
<keyword evidence="1" id="KW-1133">Transmembrane helix</keyword>
<protein>
    <recommendedName>
        <fullName evidence="3">Potassium transporter TrkH</fullName>
    </recommendedName>
</protein>
<evidence type="ECO:0000256" key="1">
    <source>
        <dbReference type="SAM" id="Phobius"/>
    </source>
</evidence>
<name>A0A382YN58_9ZZZZ</name>
<dbReference type="EMBL" id="UINC01177067">
    <property type="protein sequence ID" value="SVD84500.1"/>
    <property type="molecule type" value="Genomic_DNA"/>
</dbReference>
<evidence type="ECO:0000313" key="2">
    <source>
        <dbReference type="EMBL" id="SVD84500.1"/>
    </source>
</evidence>
<sequence>MIFQPVLYIIGYLLSALSIILCIPAAVDAFYGDNQWQSFTFASLISLFFGIILILANKSDNFGISLKQAFLVTTLSWVFIAFFGSLPFIFSDLELSFTDAFFES</sequence>
<feature type="transmembrane region" description="Helical" evidence="1">
    <location>
        <begin position="69"/>
        <end position="90"/>
    </location>
</feature>
<keyword evidence="1" id="KW-0472">Membrane</keyword>
<dbReference type="PANTHER" id="PTHR32024:SF2">
    <property type="entry name" value="TRK SYSTEM POTASSIUM UPTAKE PROTEIN TRKG-RELATED"/>
    <property type="match status" value="1"/>
</dbReference>
<organism evidence="2">
    <name type="scientific">marine metagenome</name>
    <dbReference type="NCBI Taxonomy" id="408172"/>
    <lineage>
        <taxon>unclassified sequences</taxon>
        <taxon>metagenomes</taxon>
        <taxon>ecological metagenomes</taxon>
    </lineage>
</organism>
<reference evidence="2" key="1">
    <citation type="submission" date="2018-05" db="EMBL/GenBank/DDBJ databases">
        <authorList>
            <person name="Lanie J.A."/>
            <person name="Ng W.-L."/>
            <person name="Kazmierczak K.M."/>
            <person name="Andrzejewski T.M."/>
            <person name="Davidsen T.M."/>
            <person name="Wayne K.J."/>
            <person name="Tettelin H."/>
            <person name="Glass J.I."/>
            <person name="Rusch D."/>
            <person name="Podicherti R."/>
            <person name="Tsui H.-C.T."/>
            <person name="Winkler M.E."/>
        </authorList>
    </citation>
    <scope>NUCLEOTIDE SEQUENCE</scope>
</reference>
<evidence type="ECO:0008006" key="3">
    <source>
        <dbReference type="Google" id="ProtNLM"/>
    </source>
</evidence>
<proteinExistence type="predicted"/>